<dbReference type="Pfam" id="PF12849">
    <property type="entry name" value="PBP_like_2"/>
    <property type="match status" value="1"/>
</dbReference>
<dbReference type="PANTHER" id="PTHR37945:SF1">
    <property type="entry name" value="EXTRACELLULAR TUNGSTATE BINDING PROTEIN"/>
    <property type="match status" value="1"/>
</dbReference>
<dbReference type="InterPro" id="IPR052738">
    <property type="entry name" value="ABC-Tungstate_binding"/>
</dbReference>
<dbReference type="PANTHER" id="PTHR37945">
    <property type="entry name" value="EXTRACELLULAR TUNGSTATE BINDING PROTEIN"/>
    <property type="match status" value="1"/>
</dbReference>
<protein>
    <submittedName>
        <fullName evidence="2">Substrate-binding domain-containing protein</fullName>
    </submittedName>
</protein>
<dbReference type="Gene3D" id="3.40.190.10">
    <property type="entry name" value="Periplasmic binding protein-like II"/>
    <property type="match status" value="2"/>
</dbReference>
<reference evidence="2" key="2">
    <citation type="journal article" date="2022" name="Nat. Microbiol.">
        <title>A closed Candidatus Odinarchaeum chromosome exposes Asgard archaeal viruses.</title>
        <authorList>
            <person name="Tamarit D."/>
            <person name="Caceres E.F."/>
            <person name="Krupovic M."/>
            <person name="Nijland R."/>
            <person name="Eme L."/>
            <person name="Robinson N.P."/>
            <person name="Ettema T.J.G."/>
        </authorList>
    </citation>
    <scope>NUCLEOTIDE SEQUENCE</scope>
    <source>
        <strain evidence="2">LCB_4</strain>
    </source>
</reference>
<evidence type="ECO:0000313" key="2">
    <source>
        <dbReference type="EMBL" id="WEU40896.1"/>
    </source>
</evidence>
<feature type="domain" description="PBP" evidence="1">
    <location>
        <begin position="33"/>
        <end position="259"/>
    </location>
</feature>
<dbReference type="KEGG" id="oyw:OdinLCB4_003000"/>
<accession>A0AAF0D3A3</accession>
<organism evidence="2 3">
    <name type="scientific">Odinarchaeota yellowstonii (strain LCB_4)</name>
    <dbReference type="NCBI Taxonomy" id="1841599"/>
    <lineage>
        <taxon>Archaea</taxon>
        <taxon>Promethearchaeati</taxon>
        <taxon>Candidatus Odinarchaeota</taxon>
        <taxon>Candidatus Odinarchaeia</taxon>
        <taxon>Candidatus Odinarchaeales</taxon>
        <taxon>Candidatus Odinarchaeaceae</taxon>
        <taxon>Candidatus Odinarchaeum</taxon>
    </lineage>
</organism>
<sequence length="315" mass="35349">MAGKKPLLVALIIITVSAAAGLTALDYIQIQQRLIVATTTSLYETGLLTYLIPSFEVRWNVKVHLIAVGTGQAIALGRDGDCDLVLVHARNLEDEFIQQGYGLHRVTLWYNDFIIIGPENDPANITGLTNVTEAFIRIYSAGEMGRCNFYSRGDSSGTEEREKQIWLNTGLLTPDPNVNKWYKRTGQGMSETLIITNEDPAGYTITDRGSYVNLINRISLKILVENSTLLLNPYSAILVNPEINQRVNIQLAVKFIAYLCWSETQKMVDEYKKNKIQLFHSCYGKSNSTDLGFDTDEQVAESLAYWDPIIKAYYS</sequence>
<dbReference type="Proteomes" id="UP000186851">
    <property type="component" value="Chromosome"/>
</dbReference>
<proteinExistence type="predicted"/>
<reference evidence="2" key="1">
    <citation type="journal article" date="2017" name="Nature">
        <title>Asgard archaea illuminate the origin of eukaryotic cellular complexity.</title>
        <authorList>
            <person name="Zaremba-Niedzwiedzka K."/>
            <person name="Caceres E.F."/>
            <person name="Saw J.H."/>
            <person name="Backstrom D."/>
            <person name="Juzokaite L."/>
            <person name="Vancaester E."/>
            <person name="Seitz K.W."/>
            <person name="Anantharaman K."/>
            <person name="Starnawski P."/>
            <person name="Kjeldsen K.U."/>
            <person name="Scott M.B."/>
            <person name="Nunoura T."/>
            <person name="Banfield J.F."/>
            <person name="Schramm A."/>
            <person name="Baker B.J."/>
            <person name="Spang A."/>
            <person name="Ettema T.J.G."/>
        </authorList>
    </citation>
    <scope>NUCLEOTIDE SEQUENCE</scope>
    <source>
        <strain evidence="2">LCB_4</strain>
    </source>
</reference>
<dbReference type="AlphaFoldDB" id="A0AAF0D3A3"/>
<dbReference type="EMBL" id="CP091871">
    <property type="protein sequence ID" value="WEU40896.1"/>
    <property type="molecule type" value="Genomic_DNA"/>
</dbReference>
<evidence type="ECO:0000259" key="1">
    <source>
        <dbReference type="Pfam" id="PF12849"/>
    </source>
</evidence>
<gene>
    <name evidence="2" type="ORF">OdinLCB4_003000</name>
</gene>
<dbReference type="InterPro" id="IPR024370">
    <property type="entry name" value="PBP_domain"/>
</dbReference>
<name>A0AAF0D3A3_ODILC</name>
<dbReference type="SUPFAM" id="SSF53850">
    <property type="entry name" value="Periplasmic binding protein-like II"/>
    <property type="match status" value="1"/>
</dbReference>
<evidence type="ECO:0000313" key="3">
    <source>
        <dbReference type="Proteomes" id="UP000186851"/>
    </source>
</evidence>